<organism evidence="2 3">
    <name type="scientific">Triparma verrucosa</name>
    <dbReference type="NCBI Taxonomy" id="1606542"/>
    <lineage>
        <taxon>Eukaryota</taxon>
        <taxon>Sar</taxon>
        <taxon>Stramenopiles</taxon>
        <taxon>Ochrophyta</taxon>
        <taxon>Bolidophyceae</taxon>
        <taxon>Parmales</taxon>
        <taxon>Triparmaceae</taxon>
        <taxon>Triparma</taxon>
    </lineage>
</organism>
<sequence>MSEFKKSTILLEKLSLELEELHEAFGNLPPLPPPSETLSVTTSPKLTDFESIRTQAEELLGSKIERYRQRLTEKDPVTGNHRYGDKMKKSVTEFIASYEKFSEDLANVFAPEGVYESLRQREATEAENMVRAEEERRKAKEEEERLAKIRAEEERLASLTEQQRQEENEAKEREELRIKAEIARKERQEREAREREEQERKEREEHEAERAWINSIEVGPAGFKFQLERLPLSARKCLLQLYTQINSRPEDELTRKVKLDNERFHEDCGQYEGGQEALIAAGWKLQTLENIKYLTLVEPNLETNLDAWSDWYDAIKTNLVTLKEILEP</sequence>
<dbReference type="AlphaFoldDB" id="A0A9W7F4F3"/>
<gene>
    <name evidence="2" type="ORF">TrVE_jg4640</name>
</gene>
<name>A0A9W7F4F3_9STRA</name>
<feature type="region of interest" description="Disordered" evidence="1">
    <location>
        <begin position="185"/>
        <end position="208"/>
    </location>
</feature>
<protein>
    <recommendedName>
        <fullName evidence="4">PUB domain-containing protein</fullName>
    </recommendedName>
</protein>
<evidence type="ECO:0008006" key="4">
    <source>
        <dbReference type="Google" id="ProtNLM"/>
    </source>
</evidence>
<dbReference type="EMBL" id="BRXX01000272">
    <property type="protein sequence ID" value="GMI01901.1"/>
    <property type="molecule type" value="Genomic_DNA"/>
</dbReference>
<dbReference type="SUPFAM" id="SSF143503">
    <property type="entry name" value="PUG domain-like"/>
    <property type="match status" value="1"/>
</dbReference>
<reference evidence="3" key="1">
    <citation type="journal article" date="2023" name="Commun. Biol.">
        <title>Genome analysis of Parmales, the sister group of diatoms, reveals the evolutionary specialization of diatoms from phago-mixotrophs to photoautotrophs.</title>
        <authorList>
            <person name="Ban H."/>
            <person name="Sato S."/>
            <person name="Yoshikawa S."/>
            <person name="Yamada K."/>
            <person name="Nakamura Y."/>
            <person name="Ichinomiya M."/>
            <person name="Sato N."/>
            <person name="Blanc-Mathieu R."/>
            <person name="Endo H."/>
            <person name="Kuwata A."/>
            <person name="Ogata H."/>
        </authorList>
    </citation>
    <scope>NUCLEOTIDE SEQUENCE [LARGE SCALE GENOMIC DNA]</scope>
    <source>
        <strain evidence="3">NIES 3699</strain>
    </source>
</reference>
<dbReference type="CDD" id="cd09212">
    <property type="entry name" value="PUB"/>
    <property type="match status" value="1"/>
</dbReference>
<comment type="caution">
    <text evidence="2">The sequence shown here is derived from an EMBL/GenBank/DDBJ whole genome shotgun (WGS) entry which is preliminary data.</text>
</comment>
<evidence type="ECO:0000313" key="3">
    <source>
        <dbReference type="Proteomes" id="UP001165160"/>
    </source>
</evidence>
<dbReference type="Gene3D" id="1.20.58.2190">
    <property type="match status" value="1"/>
</dbReference>
<dbReference type="InterPro" id="IPR036339">
    <property type="entry name" value="PUB-like_dom_sf"/>
</dbReference>
<accession>A0A9W7F4F3</accession>
<keyword evidence="3" id="KW-1185">Reference proteome</keyword>
<dbReference type="Proteomes" id="UP001165160">
    <property type="component" value="Unassembled WGS sequence"/>
</dbReference>
<evidence type="ECO:0000313" key="2">
    <source>
        <dbReference type="EMBL" id="GMI01901.1"/>
    </source>
</evidence>
<proteinExistence type="predicted"/>
<evidence type="ECO:0000256" key="1">
    <source>
        <dbReference type="SAM" id="MobiDB-lite"/>
    </source>
</evidence>